<evidence type="ECO:0000313" key="12">
    <source>
        <dbReference type="EMBL" id="KAF7259861.1"/>
    </source>
</evidence>
<evidence type="ECO:0000256" key="6">
    <source>
        <dbReference type="ARBA" id="ARBA00022989"/>
    </source>
</evidence>
<evidence type="ECO:0000256" key="3">
    <source>
        <dbReference type="ARBA" id="ARBA00022448"/>
    </source>
</evidence>
<feature type="transmembrane region" description="Helical" evidence="10">
    <location>
        <begin position="310"/>
        <end position="328"/>
    </location>
</feature>
<feature type="transmembrane region" description="Helical" evidence="10">
    <location>
        <begin position="219"/>
        <end position="240"/>
    </location>
</feature>
<dbReference type="PANTHER" id="PTHR22950">
    <property type="entry name" value="AMINO ACID TRANSPORTER"/>
    <property type="match status" value="1"/>
</dbReference>
<reference evidence="12" key="1">
    <citation type="submission" date="2019-07" db="EMBL/GenBank/DDBJ databases">
        <title>Annotation for the trematode Paragonimus miyazaki's.</title>
        <authorList>
            <person name="Choi Y.-J."/>
        </authorList>
    </citation>
    <scope>NUCLEOTIDE SEQUENCE</scope>
    <source>
        <strain evidence="12">Japan</strain>
    </source>
</reference>
<accession>A0A8S9Z3X8</accession>
<dbReference type="GO" id="GO:0030659">
    <property type="term" value="C:cytoplasmic vesicle membrane"/>
    <property type="evidence" value="ECO:0007669"/>
    <property type="project" value="UniProtKB-SubCell"/>
</dbReference>
<dbReference type="Pfam" id="PF01490">
    <property type="entry name" value="Aa_trans"/>
    <property type="match status" value="1"/>
</dbReference>
<name>A0A8S9Z3X8_9TREM</name>
<feature type="compositionally biased region" description="Polar residues" evidence="9">
    <location>
        <begin position="1"/>
        <end position="16"/>
    </location>
</feature>
<feature type="transmembrane region" description="Helical" evidence="10">
    <location>
        <begin position="348"/>
        <end position="365"/>
    </location>
</feature>
<organism evidence="12 13">
    <name type="scientific">Paragonimus skrjabini miyazakii</name>
    <dbReference type="NCBI Taxonomy" id="59628"/>
    <lineage>
        <taxon>Eukaryota</taxon>
        <taxon>Metazoa</taxon>
        <taxon>Spiralia</taxon>
        <taxon>Lophotrochozoa</taxon>
        <taxon>Platyhelminthes</taxon>
        <taxon>Trematoda</taxon>
        <taxon>Digenea</taxon>
        <taxon>Plagiorchiida</taxon>
        <taxon>Troglotremata</taxon>
        <taxon>Troglotrematidae</taxon>
        <taxon>Paragonimus</taxon>
    </lineage>
</organism>
<protein>
    <recommendedName>
        <fullName evidence="11">Amino acid transporter transmembrane domain-containing protein</fullName>
    </recommendedName>
</protein>
<feature type="region of interest" description="Disordered" evidence="9">
    <location>
        <begin position="1"/>
        <end position="35"/>
    </location>
</feature>
<feature type="region of interest" description="Disordered" evidence="9">
    <location>
        <begin position="87"/>
        <end position="135"/>
    </location>
</feature>
<evidence type="ECO:0000259" key="11">
    <source>
        <dbReference type="Pfam" id="PF01490"/>
    </source>
</evidence>
<dbReference type="PANTHER" id="PTHR22950:SF689">
    <property type="entry name" value="VESICULAR INHIBITORY AMINO ACID TRANSPORTER"/>
    <property type="match status" value="1"/>
</dbReference>
<keyword evidence="7 10" id="KW-0472">Membrane</keyword>
<comment type="caution">
    <text evidence="12">The sequence shown here is derived from an EMBL/GenBank/DDBJ whole genome shotgun (WGS) entry which is preliminary data.</text>
</comment>
<dbReference type="OrthoDB" id="6021076at2759"/>
<gene>
    <name evidence="12" type="ORF">EG68_02868</name>
</gene>
<evidence type="ECO:0000256" key="7">
    <source>
        <dbReference type="ARBA" id="ARBA00023136"/>
    </source>
</evidence>
<keyword evidence="6 10" id="KW-1133">Transmembrane helix</keyword>
<evidence type="ECO:0000256" key="10">
    <source>
        <dbReference type="SAM" id="Phobius"/>
    </source>
</evidence>
<dbReference type="GO" id="GO:0015179">
    <property type="term" value="F:L-amino acid transmembrane transporter activity"/>
    <property type="evidence" value="ECO:0007669"/>
    <property type="project" value="TreeGrafter"/>
</dbReference>
<feature type="domain" description="Amino acid transporter transmembrane" evidence="11">
    <location>
        <begin position="215"/>
        <end position="623"/>
    </location>
</feature>
<evidence type="ECO:0000256" key="4">
    <source>
        <dbReference type="ARBA" id="ARBA00022692"/>
    </source>
</evidence>
<feature type="transmembrane region" description="Helical" evidence="10">
    <location>
        <begin position="566"/>
        <end position="592"/>
    </location>
</feature>
<evidence type="ECO:0000313" key="13">
    <source>
        <dbReference type="Proteomes" id="UP000822476"/>
    </source>
</evidence>
<dbReference type="GO" id="GO:0005774">
    <property type="term" value="C:vacuolar membrane"/>
    <property type="evidence" value="ECO:0007669"/>
    <property type="project" value="TreeGrafter"/>
</dbReference>
<dbReference type="GO" id="GO:0006836">
    <property type="term" value="P:neurotransmitter transport"/>
    <property type="evidence" value="ECO:0007669"/>
    <property type="project" value="UniProtKB-KW"/>
</dbReference>
<evidence type="ECO:0000256" key="2">
    <source>
        <dbReference type="ARBA" id="ARBA00008066"/>
    </source>
</evidence>
<feature type="compositionally biased region" description="Basic and acidic residues" evidence="9">
    <location>
        <begin position="19"/>
        <end position="30"/>
    </location>
</feature>
<feature type="transmembrane region" description="Helical" evidence="10">
    <location>
        <begin position="372"/>
        <end position="397"/>
    </location>
</feature>
<evidence type="ECO:0000256" key="8">
    <source>
        <dbReference type="ARBA" id="ARBA00023329"/>
    </source>
</evidence>
<feature type="compositionally biased region" description="Acidic residues" evidence="9">
    <location>
        <begin position="95"/>
        <end position="116"/>
    </location>
</feature>
<dbReference type="AlphaFoldDB" id="A0A8S9Z3X8"/>
<evidence type="ECO:0000256" key="9">
    <source>
        <dbReference type="SAM" id="MobiDB-lite"/>
    </source>
</evidence>
<feature type="transmembrane region" description="Helical" evidence="10">
    <location>
        <begin position="451"/>
        <end position="472"/>
    </location>
</feature>
<comment type="similarity">
    <text evidence="2">Belongs to the amino acid/polyamine transporter 2 family.</text>
</comment>
<evidence type="ECO:0000256" key="1">
    <source>
        <dbReference type="ARBA" id="ARBA00004439"/>
    </source>
</evidence>
<dbReference type="Proteomes" id="UP000822476">
    <property type="component" value="Unassembled WGS sequence"/>
</dbReference>
<feature type="transmembrane region" description="Helical" evidence="10">
    <location>
        <begin position="534"/>
        <end position="560"/>
    </location>
</feature>
<comment type="subcellular location">
    <subcellularLocation>
        <location evidence="1">Cytoplasmic vesicle membrane</location>
        <topology evidence="1">Multi-pass membrane protein</topology>
    </subcellularLocation>
</comment>
<feature type="transmembrane region" description="Helical" evidence="10">
    <location>
        <begin position="246"/>
        <end position="266"/>
    </location>
</feature>
<feature type="compositionally biased region" description="Basic and acidic residues" evidence="9">
    <location>
        <begin position="50"/>
        <end position="64"/>
    </location>
</feature>
<keyword evidence="13" id="KW-1185">Reference proteome</keyword>
<feature type="transmembrane region" description="Helical" evidence="10">
    <location>
        <begin position="492"/>
        <end position="513"/>
    </location>
</feature>
<dbReference type="InterPro" id="IPR013057">
    <property type="entry name" value="AA_transpt_TM"/>
</dbReference>
<keyword evidence="4 10" id="KW-0812">Transmembrane</keyword>
<dbReference type="EMBL" id="JTDE01001004">
    <property type="protein sequence ID" value="KAF7259861.1"/>
    <property type="molecule type" value="Genomic_DNA"/>
</dbReference>
<evidence type="ECO:0000256" key="5">
    <source>
        <dbReference type="ARBA" id="ARBA00022775"/>
    </source>
</evidence>
<feature type="transmembrane region" description="Helical" evidence="10">
    <location>
        <begin position="417"/>
        <end position="439"/>
    </location>
</feature>
<sequence length="628" mass="69786">MSATDNTSNSRRSLNAQMKRFEQRNQRISEEGGDLQVIRNKWDYSSFSHVSRDDNQSKSTDRVGHSTRSIPRALSLNITTEVKPLSNLSISDSNNDPDDEEGGDLAMEEDNEQDTELSDHLSPLSNYSRSQNPNRQRVAASLGQTIMQSLQYPPSLSLITSIRSAYGLFQPRLSSSRMECIDSISETTRLNVVRKRRRQQEQQQQWSIYDNAERTTSEWIAGWSCLSMIQGVGLVAMPYACFYAGWLSLPAIVLITLISCYTGHLVGDCLYDVPAMASHGLTEWRMKRNRIRSTLASIANDVIPYGGSRFTSLVIFADMFGACVLYLLLVGQSAASLFGPLMNLQWPVGYWTVLASCIALPLIMFPRMNIIAWFSITAMIGLHCCVLIGITFCALQAHGSLADGIYLPPPKLNCLPISLTIFVFSFCAHAALPGIEGALRRPEQYPRILKISFGISGAVKVVFGIFGSLVLGSHVTESIADSMSNRPGLHTAMNACVIITMLFCIPLFFYILGEQVDTSVSNFVRRGFLSKRTCLSIYTIWFVSTRLACFTSILLVAVLVPRFAAIISFIGAISGSLLELIFPCIFHLYLFWSHLGIWSKMLRVIIALFGTCMSVIGVIASMKKMLYE</sequence>
<feature type="region of interest" description="Disordered" evidence="9">
    <location>
        <begin position="48"/>
        <end position="68"/>
    </location>
</feature>
<proteinExistence type="inferred from homology"/>
<keyword evidence="5" id="KW-0532">Neurotransmitter transport</keyword>
<feature type="compositionally biased region" description="Polar residues" evidence="9">
    <location>
        <begin position="123"/>
        <end position="135"/>
    </location>
</feature>
<keyword evidence="8" id="KW-0968">Cytoplasmic vesicle</keyword>
<keyword evidence="3" id="KW-0813">Transport</keyword>
<feature type="transmembrane region" description="Helical" evidence="10">
    <location>
        <begin position="604"/>
        <end position="622"/>
    </location>
</feature>